<keyword evidence="2" id="KW-1185">Reference proteome</keyword>
<evidence type="ECO:0000313" key="2">
    <source>
        <dbReference type="Proteomes" id="UP001234989"/>
    </source>
</evidence>
<sequence length="51" mass="6170">MHWNLKVRVIRLWIVLDKFKPEIPYSLEIILQDEKVLLCHDPKQVMSDTHT</sequence>
<protein>
    <submittedName>
        <fullName evidence="1">Uncharacterized protein</fullName>
    </submittedName>
</protein>
<accession>A0AAF0QLR0</accession>
<dbReference type="AlphaFoldDB" id="A0AAF0QLR0"/>
<gene>
    <name evidence="1" type="ORF">MTR67_018095</name>
</gene>
<dbReference type="EMBL" id="CP133615">
    <property type="protein sequence ID" value="WMV24710.1"/>
    <property type="molecule type" value="Genomic_DNA"/>
</dbReference>
<evidence type="ECO:0000313" key="1">
    <source>
        <dbReference type="EMBL" id="WMV24710.1"/>
    </source>
</evidence>
<name>A0AAF0QLR0_SOLVR</name>
<organism evidence="1 2">
    <name type="scientific">Solanum verrucosum</name>
    <dbReference type="NCBI Taxonomy" id="315347"/>
    <lineage>
        <taxon>Eukaryota</taxon>
        <taxon>Viridiplantae</taxon>
        <taxon>Streptophyta</taxon>
        <taxon>Embryophyta</taxon>
        <taxon>Tracheophyta</taxon>
        <taxon>Spermatophyta</taxon>
        <taxon>Magnoliopsida</taxon>
        <taxon>eudicotyledons</taxon>
        <taxon>Gunneridae</taxon>
        <taxon>Pentapetalae</taxon>
        <taxon>asterids</taxon>
        <taxon>lamiids</taxon>
        <taxon>Solanales</taxon>
        <taxon>Solanaceae</taxon>
        <taxon>Solanoideae</taxon>
        <taxon>Solaneae</taxon>
        <taxon>Solanum</taxon>
    </lineage>
</organism>
<reference evidence="1" key="1">
    <citation type="submission" date="2023-08" db="EMBL/GenBank/DDBJ databases">
        <title>A de novo genome assembly of Solanum verrucosum Schlechtendal, a Mexican diploid species geographically isolated from the other diploid A-genome species in potato relatives.</title>
        <authorList>
            <person name="Hosaka K."/>
        </authorList>
    </citation>
    <scope>NUCLEOTIDE SEQUENCE</scope>
    <source>
        <tissue evidence="1">Young leaves</tissue>
    </source>
</reference>
<dbReference type="Proteomes" id="UP001234989">
    <property type="component" value="Chromosome 4"/>
</dbReference>
<proteinExistence type="predicted"/>